<feature type="compositionally biased region" description="Basic and acidic residues" evidence="1">
    <location>
        <begin position="125"/>
        <end position="137"/>
    </location>
</feature>
<protein>
    <submittedName>
        <fullName evidence="2">Uncharacterized protein</fullName>
    </submittedName>
</protein>
<reference evidence="2" key="1">
    <citation type="submission" date="2021-06" db="EMBL/GenBank/DDBJ databases">
        <title>Comparative genomics, transcriptomics and evolutionary studies reveal genomic signatures of adaptation to plant cell wall in hemibiotrophic fungi.</title>
        <authorList>
            <consortium name="DOE Joint Genome Institute"/>
            <person name="Baroncelli R."/>
            <person name="Diaz J.F."/>
            <person name="Benocci T."/>
            <person name="Peng M."/>
            <person name="Battaglia E."/>
            <person name="Haridas S."/>
            <person name="Andreopoulos W."/>
            <person name="Labutti K."/>
            <person name="Pangilinan J."/>
            <person name="Floch G.L."/>
            <person name="Makela M.R."/>
            <person name="Henrissat B."/>
            <person name="Grigoriev I.V."/>
            <person name="Crouch J.A."/>
            <person name="De Vries R.P."/>
            <person name="Sukno S.A."/>
            <person name="Thon M.R."/>
        </authorList>
    </citation>
    <scope>NUCLEOTIDE SEQUENCE</scope>
    <source>
        <strain evidence="2">MAFF235873</strain>
    </source>
</reference>
<name>A0AAD9H2B7_9PEZI</name>
<feature type="compositionally biased region" description="Low complexity" evidence="1">
    <location>
        <begin position="104"/>
        <end position="115"/>
    </location>
</feature>
<proteinExistence type="predicted"/>
<evidence type="ECO:0000313" key="3">
    <source>
        <dbReference type="Proteomes" id="UP001232148"/>
    </source>
</evidence>
<dbReference type="AlphaFoldDB" id="A0AAD9H2B7"/>
<feature type="region of interest" description="Disordered" evidence="1">
    <location>
        <begin position="85"/>
        <end position="137"/>
    </location>
</feature>
<gene>
    <name evidence="2" type="ORF">LX32DRAFT_277075</name>
</gene>
<sequence>MAHQAFDCSIPCADSRVNLSVMIFRYLIPLGIDQIAFLGKLPLSKRDWPKPGSETFFFFFPRTLETFSRDALFPHVNAGRYECRAPSQLSRTPPPNSSGGPFPAGTTSSRAAATGFPTVQFDPGRIPRPDLDPRGHESLLTSCPHLLRHTHDLRHSFCVKPPSVTGQDFESLLAHIPPDGRGGSA</sequence>
<organism evidence="2 3">
    <name type="scientific">Colletotrichum zoysiae</name>
    <dbReference type="NCBI Taxonomy" id="1216348"/>
    <lineage>
        <taxon>Eukaryota</taxon>
        <taxon>Fungi</taxon>
        <taxon>Dikarya</taxon>
        <taxon>Ascomycota</taxon>
        <taxon>Pezizomycotina</taxon>
        <taxon>Sordariomycetes</taxon>
        <taxon>Hypocreomycetidae</taxon>
        <taxon>Glomerellales</taxon>
        <taxon>Glomerellaceae</taxon>
        <taxon>Colletotrichum</taxon>
        <taxon>Colletotrichum graminicola species complex</taxon>
    </lineage>
</organism>
<dbReference type="EMBL" id="MU843137">
    <property type="protein sequence ID" value="KAK2021108.1"/>
    <property type="molecule type" value="Genomic_DNA"/>
</dbReference>
<evidence type="ECO:0000313" key="2">
    <source>
        <dbReference type="EMBL" id="KAK2021108.1"/>
    </source>
</evidence>
<comment type="caution">
    <text evidence="2">The sequence shown here is derived from an EMBL/GenBank/DDBJ whole genome shotgun (WGS) entry which is preliminary data.</text>
</comment>
<keyword evidence="3" id="KW-1185">Reference proteome</keyword>
<accession>A0AAD9H2B7</accession>
<dbReference type="Proteomes" id="UP001232148">
    <property type="component" value="Unassembled WGS sequence"/>
</dbReference>
<evidence type="ECO:0000256" key="1">
    <source>
        <dbReference type="SAM" id="MobiDB-lite"/>
    </source>
</evidence>